<dbReference type="AlphaFoldDB" id="A0A4Q1CA51"/>
<dbReference type="GO" id="GO:0016020">
    <property type="term" value="C:membrane"/>
    <property type="evidence" value="ECO:0007669"/>
    <property type="project" value="TreeGrafter"/>
</dbReference>
<dbReference type="InterPro" id="IPR050879">
    <property type="entry name" value="Acyltransferase_3"/>
</dbReference>
<dbReference type="EMBL" id="SDHX01000001">
    <property type="protein sequence ID" value="RXK55721.1"/>
    <property type="molecule type" value="Genomic_DNA"/>
</dbReference>
<keyword evidence="3" id="KW-0012">Acyltransferase</keyword>
<feature type="transmembrane region" description="Helical" evidence="1">
    <location>
        <begin position="173"/>
        <end position="192"/>
    </location>
</feature>
<feature type="transmembrane region" description="Helical" evidence="1">
    <location>
        <begin position="239"/>
        <end position="257"/>
    </location>
</feature>
<feature type="transmembrane region" description="Helical" evidence="1">
    <location>
        <begin position="303"/>
        <end position="322"/>
    </location>
</feature>
<feature type="transmembrane region" description="Helical" evidence="1">
    <location>
        <begin position="88"/>
        <end position="106"/>
    </location>
</feature>
<sequence>MSAPAVRYYGIDVLRGVAALLILFRHVPRPEEVGWLADTVRFVSAVGWIGVDLFFVVSGFLISRILFREIDQTGRINPGRFWFRRGCKIWPSYFVFYSIGMASVVLGDPSAPVHSQGKYWPNLLFIQNYFPDDMRWRHSWSLAVEEQFYIILPLLLMLCLMSRARRLGEASNLFLPGLLTLCFLAPVARAVVISSGGDWEAIYYPTHLRIDALAWGVLLGYFVHYRTAWCVAQLAKLKGAAGFSVVPLVAVVYLNPIETSSMFWAAGFTLLSICFFGMVAVAALPHDRSEGPQWTWFHRLTRVFAWVGVYSYTIYLAHAIVFKLPNMSEFRGWFYRMADIGTWSDFLLFIGLSILLGWLGAKLLEQPILRWRDRTYPVLKP</sequence>
<accession>A0A4Q1CA51</accession>
<keyword evidence="1" id="KW-0472">Membrane</keyword>
<dbReference type="Proteomes" id="UP000290218">
    <property type="component" value="Unassembled WGS sequence"/>
</dbReference>
<dbReference type="PANTHER" id="PTHR23028:SF53">
    <property type="entry name" value="ACYL_TRANSF_3 DOMAIN-CONTAINING PROTEIN"/>
    <property type="match status" value="1"/>
</dbReference>
<dbReference type="PANTHER" id="PTHR23028">
    <property type="entry name" value="ACETYLTRANSFERASE"/>
    <property type="match status" value="1"/>
</dbReference>
<dbReference type="GO" id="GO:0009103">
    <property type="term" value="P:lipopolysaccharide biosynthetic process"/>
    <property type="evidence" value="ECO:0007669"/>
    <property type="project" value="TreeGrafter"/>
</dbReference>
<dbReference type="OrthoDB" id="9796461at2"/>
<evidence type="ECO:0000259" key="2">
    <source>
        <dbReference type="Pfam" id="PF01757"/>
    </source>
</evidence>
<evidence type="ECO:0000256" key="1">
    <source>
        <dbReference type="SAM" id="Phobius"/>
    </source>
</evidence>
<evidence type="ECO:0000313" key="3">
    <source>
        <dbReference type="EMBL" id="RXK55721.1"/>
    </source>
</evidence>
<feature type="domain" description="Acyltransferase 3" evidence="2">
    <location>
        <begin position="9"/>
        <end position="359"/>
    </location>
</feature>
<dbReference type="InterPro" id="IPR002656">
    <property type="entry name" value="Acyl_transf_3_dom"/>
</dbReference>
<keyword evidence="1" id="KW-0812">Transmembrane</keyword>
<comment type="caution">
    <text evidence="3">The sequence shown here is derived from an EMBL/GenBank/DDBJ whole genome shotgun (WGS) entry which is preliminary data.</text>
</comment>
<feature type="transmembrane region" description="Helical" evidence="1">
    <location>
        <begin position="342"/>
        <end position="364"/>
    </location>
</feature>
<feature type="transmembrane region" description="Helical" evidence="1">
    <location>
        <begin position="140"/>
        <end position="161"/>
    </location>
</feature>
<dbReference type="GO" id="GO:0016747">
    <property type="term" value="F:acyltransferase activity, transferring groups other than amino-acyl groups"/>
    <property type="evidence" value="ECO:0007669"/>
    <property type="project" value="InterPro"/>
</dbReference>
<organism evidence="3 4">
    <name type="scientific">Oleiharenicola lentus</name>
    <dbReference type="NCBI Taxonomy" id="2508720"/>
    <lineage>
        <taxon>Bacteria</taxon>
        <taxon>Pseudomonadati</taxon>
        <taxon>Verrucomicrobiota</taxon>
        <taxon>Opitutia</taxon>
        <taxon>Opitutales</taxon>
        <taxon>Opitutaceae</taxon>
        <taxon>Oleiharenicola</taxon>
    </lineage>
</organism>
<protein>
    <submittedName>
        <fullName evidence="3">Acyltransferase</fullName>
    </submittedName>
</protein>
<proteinExistence type="predicted"/>
<keyword evidence="1" id="KW-1133">Transmembrane helix</keyword>
<feature type="transmembrane region" description="Helical" evidence="1">
    <location>
        <begin position="263"/>
        <end position="283"/>
    </location>
</feature>
<keyword evidence="3" id="KW-0808">Transferase</keyword>
<feature type="transmembrane region" description="Helical" evidence="1">
    <location>
        <begin position="212"/>
        <end position="232"/>
    </location>
</feature>
<dbReference type="Pfam" id="PF01757">
    <property type="entry name" value="Acyl_transf_3"/>
    <property type="match status" value="1"/>
</dbReference>
<keyword evidence="4" id="KW-1185">Reference proteome</keyword>
<name>A0A4Q1CA51_9BACT</name>
<dbReference type="RefSeq" id="WP_129047086.1">
    <property type="nucleotide sequence ID" value="NZ_SDHX01000001.1"/>
</dbReference>
<reference evidence="3 4" key="1">
    <citation type="submission" date="2019-01" db="EMBL/GenBank/DDBJ databases">
        <title>Lacunisphaera sp. strain TWA-58.</title>
        <authorList>
            <person name="Chen W.-M."/>
        </authorList>
    </citation>
    <scope>NUCLEOTIDE SEQUENCE [LARGE SCALE GENOMIC DNA]</scope>
    <source>
        <strain evidence="3 4">TWA-58</strain>
    </source>
</reference>
<feature type="transmembrane region" description="Helical" evidence="1">
    <location>
        <begin position="45"/>
        <end position="67"/>
    </location>
</feature>
<evidence type="ECO:0000313" key="4">
    <source>
        <dbReference type="Proteomes" id="UP000290218"/>
    </source>
</evidence>
<gene>
    <name evidence="3" type="ORF">ESB00_07510</name>
</gene>